<feature type="transmembrane region" description="Helical" evidence="2">
    <location>
        <begin position="405"/>
        <end position="430"/>
    </location>
</feature>
<keyword evidence="4" id="KW-1185">Reference proteome</keyword>
<keyword evidence="2" id="KW-0812">Transmembrane</keyword>
<protein>
    <submittedName>
        <fullName evidence="3">Uncharacterized protein</fullName>
    </submittedName>
</protein>
<dbReference type="AlphaFoldDB" id="A0AAN8RDV4"/>
<name>A0AAN8RDV4_9PEZI</name>
<evidence type="ECO:0000313" key="4">
    <source>
        <dbReference type="Proteomes" id="UP001313282"/>
    </source>
</evidence>
<comment type="caution">
    <text evidence="3">The sequence shown here is derived from an EMBL/GenBank/DDBJ whole genome shotgun (WGS) entry which is preliminary data.</text>
</comment>
<organism evidence="3 4">
    <name type="scientific">Orbilia javanica</name>
    <dbReference type="NCBI Taxonomy" id="47235"/>
    <lineage>
        <taxon>Eukaryota</taxon>
        <taxon>Fungi</taxon>
        <taxon>Dikarya</taxon>
        <taxon>Ascomycota</taxon>
        <taxon>Pezizomycotina</taxon>
        <taxon>Orbiliomycetes</taxon>
        <taxon>Orbiliales</taxon>
        <taxon>Orbiliaceae</taxon>
        <taxon>Orbilia</taxon>
    </lineage>
</organism>
<feature type="region of interest" description="Disordered" evidence="1">
    <location>
        <begin position="241"/>
        <end position="274"/>
    </location>
</feature>
<evidence type="ECO:0000256" key="2">
    <source>
        <dbReference type="SAM" id="Phobius"/>
    </source>
</evidence>
<dbReference type="Proteomes" id="UP001313282">
    <property type="component" value="Unassembled WGS sequence"/>
</dbReference>
<evidence type="ECO:0000313" key="3">
    <source>
        <dbReference type="EMBL" id="KAK6348040.1"/>
    </source>
</evidence>
<evidence type="ECO:0000256" key="1">
    <source>
        <dbReference type="SAM" id="MobiDB-lite"/>
    </source>
</evidence>
<dbReference type="EMBL" id="JAVHNR010000003">
    <property type="protein sequence ID" value="KAK6348040.1"/>
    <property type="molecule type" value="Genomic_DNA"/>
</dbReference>
<keyword evidence="2" id="KW-0472">Membrane</keyword>
<gene>
    <name evidence="3" type="ORF">TWF718_005860</name>
</gene>
<sequence length="450" mass="50750">MSSIHPSRPSPAGKELADSRPATSHNSPLETTTSPVNPKEKTTSQENPFEGTTSFDCPSESINNNTEMGGVNSKSADHSGIPVGEHAQGVNGVPWGDITNIDDDGHCGNVRASGRPYFRCHRKAKAIKAEYLRNAVEEDYDDDDWLTESELDDEQPGYGDKSGWPSLRRARAQRRAAAFQARKLAFKAELKERKKMEVLPQEDDRFVDRSFRHGLQNSIKGWKNVEYYTTEETTLDMRLNSFFGGPQRPPKGSRTEYKGPLSNSQPLLPGQPPAATWPEIKELLNTKGISTREFENRGKKDRERVLESLRTREGHRRAKPTGGWLGGFDNSFLGLDSNSDNDGDDDKDSDDGGVEELARPQMTTLSGWDYVNPLNWSIDIAPNWVQDFFIWARQIERIYYDDTDWYQIIVAMISFWLGGIFTLLMVWTMARAMMATGQWRMTEPGHPAPI</sequence>
<accession>A0AAN8RDV4</accession>
<feature type="compositionally biased region" description="Acidic residues" evidence="1">
    <location>
        <begin position="339"/>
        <end position="354"/>
    </location>
</feature>
<keyword evidence="2" id="KW-1133">Transmembrane helix</keyword>
<reference evidence="3 4" key="1">
    <citation type="submission" date="2019-10" db="EMBL/GenBank/DDBJ databases">
        <authorList>
            <person name="Palmer J.M."/>
        </authorList>
    </citation>
    <scope>NUCLEOTIDE SEQUENCE [LARGE SCALE GENOMIC DNA]</scope>
    <source>
        <strain evidence="3 4">TWF718</strain>
    </source>
</reference>
<proteinExistence type="predicted"/>
<feature type="region of interest" description="Disordered" evidence="1">
    <location>
        <begin position="1"/>
        <end position="95"/>
    </location>
</feature>
<feature type="region of interest" description="Disordered" evidence="1">
    <location>
        <begin position="336"/>
        <end position="358"/>
    </location>
</feature>
<feature type="compositionally biased region" description="Polar residues" evidence="1">
    <location>
        <begin position="44"/>
        <end position="67"/>
    </location>
</feature>
<feature type="compositionally biased region" description="Polar residues" evidence="1">
    <location>
        <begin position="21"/>
        <end position="36"/>
    </location>
</feature>